<dbReference type="InterPro" id="IPR035903">
    <property type="entry name" value="HesB-like_dom_sf"/>
</dbReference>
<dbReference type="GO" id="GO:0005739">
    <property type="term" value="C:mitochondrion"/>
    <property type="evidence" value="ECO:0007669"/>
    <property type="project" value="TreeGrafter"/>
</dbReference>
<dbReference type="SUPFAM" id="SSF89360">
    <property type="entry name" value="HesB-like domain"/>
    <property type="match status" value="1"/>
</dbReference>
<dbReference type="GO" id="GO:0051537">
    <property type="term" value="F:2 iron, 2 sulfur cluster binding"/>
    <property type="evidence" value="ECO:0007669"/>
    <property type="project" value="TreeGrafter"/>
</dbReference>
<feature type="domain" description="Core" evidence="4">
    <location>
        <begin position="160"/>
        <end position="259"/>
    </location>
</feature>
<dbReference type="InterPro" id="IPR016092">
    <property type="entry name" value="ATAP"/>
</dbReference>
<evidence type="ECO:0000256" key="1">
    <source>
        <dbReference type="ARBA" id="ARBA00006718"/>
    </source>
</evidence>
<dbReference type="PANTHER" id="PTHR10072:SF41">
    <property type="entry name" value="IRON-SULFUR CLUSTER ASSEMBLY 1 HOMOLOG, MITOCHONDRIAL"/>
    <property type="match status" value="1"/>
</dbReference>
<gene>
    <name evidence="5" type="ORF">A3770_01p05010</name>
</gene>
<dbReference type="GO" id="GO:0016226">
    <property type="term" value="P:iron-sulfur cluster assembly"/>
    <property type="evidence" value="ECO:0007669"/>
    <property type="project" value="InterPro"/>
</dbReference>
<dbReference type="PANTHER" id="PTHR10072">
    <property type="entry name" value="IRON-SULFUR CLUSTER ASSEMBLY PROTEIN"/>
    <property type="match status" value="1"/>
</dbReference>
<feature type="compositionally biased region" description="Polar residues" evidence="3">
    <location>
        <begin position="35"/>
        <end position="44"/>
    </location>
</feature>
<dbReference type="STRING" id="1764295.A0A5B8MC81"/>
<dbReference type="NCBIfam" id="TIGR00049">
    <property type="entry name" value="iron-sulfur cluster assembly accessory protein"/>
    <property type="match status" value="1"/>
</dbReference>
<dbReference type="FunFam" id="2.60.300.12:FF:000001">
    <property type="entry name" value="Iron-binding protein IscA"/>
    <property type="match status" value="1"/>
</dbReference>
<name>A0A5B8MC81_9CHLO</name>
<dbReference type="InterPro" id="IPR050322">
    <property type="entry name" value="Fe-S_cluster_asmbl/transfer"/>
</dbReference>
<dbReference type="EMBL" id="CP031034">
    <property type="protein sequence ID" value="QDZ17983.1"/>
    <property type="molecule type" value="Genomic_DNA"/>
</dbReference>
<comment type="function">
    <text evidence="2">Involved in the assembly of mitochondrial iron-sulfur proteins. Probably involved in the binding of an intermediate of Fe/S cluster assembly.</text>
</comment>
<feature type="compositionally biased region" description="Low complexity" evidence="3">
    <location>
        <begin position="119"/>
        <end position="132"/>
    </location>
</feature>
<dbReference type="Proteomes" id="UP000316726">
    <property type="component" value="Chromosome 1"/>
</dbReference>
<dbReference type="Pfam" id="PF01521">
    <property type="entry name" value="Fe-S_biosyn"/>
    <property type="match status" value="1"/>
</dbReference>
<evidence type="ECO:0000313" key="6">
    <source>
        <dbReference type="Proteomes" id="UP000316726"/>
    </source>
</evidence>
<sequence length="263" mass="28522">MAHRAGFVLGKEAWREALGGWRNKLKPQRCWNHVRTGSTTTGGWQRTEEATDEREGKGSTTTTTTTTWRKEGRGGGGGLRGAVEDPAPSSSFTRTVGEEEKLRAEDAATRGRATGGGQASASSAPGSPEESATGGGPATTTKKKKKKKRMTSRLRSIAPITLTERAAERIRELLGKREKQYLRLGVRSRGCNGLSYTLNYADEVGKFDELIEQFGVQVVVDGKAIMHVVGTKMDYQEDRLKSEFVFINPNSKGACGCGESFTT</sequence>
<evidence type="ECO:0000256" key="3">
    <source>
        <dbReference type="SAM" id="MobiDB-lite"/>
    </source>
</evidence>
<dbReference type="InterPro" id="IPR017870">
    <property type="entry name" value="FeS_cluster_insertion_CS"/>
</dbReference>
<keyword evidence="6" id="KW-1185">Reference proteome</keyword>
<dbReference type="InterPro" id="IPR000361">
    <property type="entry name" value="ATAP_core_dom"/>
</dbReference>
<reference evidence="5 6" key="1">
    <citation type="submission" date="2018-07" db="EMBL/GenBank/DDBJ databases">
        <title>The complete nuclear genome of the prasinophyte Chloropicon primus (CCMP1205).</title>
        <authorList>
            <person name="Pombert J.-F."/>
            <person name="Otis C."/>
            <person name="Turmel M."/>
            <person name="Lemieux C."/>
        </authorList>
    </citation>
    <scope>NUCLEOTIDE SEQUENCE [LARGE SCALE GENOMIC DNA]</scope>
    <source>
        <strain evidence="5 6">CCMP1205</strain>
    </source>
</reference>
<feature type="compositionally biased region" description="Low complexity" evidence="3">
    <location>
        <begin position="58"/>
        <end position="67"/>
    </location>
</feature>
<feature type="compositionally biased region" description="Basic and acidic residues" evidence="3">
    <location>
        <begin position="46"/>
        <end position="57"/>
    </location>
</feature>
<organism evidence="5 6">
    <name type="scientific">Chloropicon primus</name>
    <dbReference type="NCBI Taxonomy" id="1764295"/>
    <lineage>
        <taxon>Eukaryota</taxon>
        <taxon>Viridiplantae</taxon>
        <taxon>Chlorophyta</taxon>
        <taxon>Chloropicophyceae</taxon>
        <taxon>Chloropicales</taxon>
        <taxon>Chloropicaceae</taxon>
        <taxon>Chloropicon</taxon>
    </lineage>
</organism>
<proteinExistence type="inferred from homology"/>
<feature type="region of interest" description="Disordered" evidence="3">
    <location>
        <begin position="33"/>
        <end position="153"/>
    </location>
</feature>
<feature type="compositionally biased region" description="Basic and acidic residues" evidence="3">
    <location>
        <begin position="96"/>
        <end position="109"/>
    </location>
</feature>
<feature type="compositionally biased region" description="Basic residues" evidence="3">
    <location>
        <begin position="141"/>
        <end position="152"/>
    </location>
</feature>
<evidence type="ECO:0000256" key="2">
    <source>
        <dbReference type="ARBA" id="ARBA00057984"/>
    </source>
</evidence>
<evidence type="ECO:0000259" key="4">
    <source>
        <dbReference type="Pfam" id="PF01521"/>
    </source>
</evidence>
<evidence type="ECO:0000313" key="5">
    <source>
        <dbReference type="EMBL" id="QDZ17983.1"/>
    </source>
</evidence>
<comment type="similarity">
    <text evidence="1">Belongs to the HesB/IscA family.</text>
</comment>
<dbReference type="OrthoDB" id="333486at2759"/>
<dbReference type="PROSITE" id="PS01152">
    <property type="entry name" value="HESB"/>
    <property type="match status" value="1"/>
</dbReference>
<protein>
    <submittedName>
        <fullName evidence="5">Iron-sulfur cluster assembly protein</fullName>
    </submittedName>
</protein>
<dbReference type="Gene3D" id="2.60.300.12">
    <property type="entry name" value="HesB-like domain"/>
    <property type="match status" value="1"/>
</dbReference>
<accession>A0A5B8MC81</accession>
<dbReference type="AlphaFoldDB" id="A0A5B8MC81"/>